<comment type="caution">
    <text evidence="1">The sequence shown here is derived from an EMBL/GenBank/DDBJ whole genome shotgun (WGS) entry which is preliminary data.</text>
</comment>
<proteinExistence type="predicted"/>
<sequence>MFLIERLYVDVTRLRPAAEPSTPEWDRLRRVKWRSKRQMDDLHGEQVLMAGTCSQFVEYIYEKADLDLVDQDRTFNPQDSERIYPSTQLRAFHLDSYPLVEKPWREALSRYPACLGSLPPSP</sequence>
<dbReference type="AlphaFoldDB" id="A0A017THR6"/>
<name>A0A017THR6_9BACT</name>
<protein>
    <submittedName>
        <fullName evidence="1">Uncharacterized protein</fullName>
    </submittedName>
</protein>
<dbReference type="EMBL" id="ASRX01000003">
    <property type="protein sequence ID" value="EYF08437.1"/>
    <property type="molecule type" value="Genomic_DNA"/>
</dbReference>
<dbReference type="Proteomes" id="UP000019678">
    <property type="component" value="Unassembled WGS sequence"/>
</dbReference>
<evidence type="ECO:0000313" key="1">
    <source>
        <dbReference type="EMBL" id="EYF08437.1"/>
    </source>
</evidence>
<keyword evidence="2" id="KW-1185">Reference proteome</keyword>
<accession>A0A017THR6</accession>
<organism evidence="1 2">
    <name type="scientific">Chondromyces apiculatus DSM 436</name>
    <dbReference type="NCBI Taxonomy" id="1192034"/>
    <lineage>
        <taxon>Bacteria</taxon>
        <taxon>Pseudomonadati</taxon>
        <taxon>Myxococcota</taxon>
        <taxon>Polyangia</taxon>
        <taxon>Polyangiales</taxon>
        <taxon>Polyangiaceae</taxon>
        <taxon>Chondromyces</taxon>
    </lineage>
</organism>
<evidence type="ECO:0000313" key="2">
    <source>
        <dbReference type="Proteomes" id="UP000019678"/>
    </source>
</evidence>
<reference evidence="1 2" key="1">
    <citation type="submission" date="2013-05" db="EMBL/GenBank/DDBJ databases">
        <title>Genome assembly of Chondromyces apiculatus DSM 436.</title>
        <authorList>
            <person name="Sharma G."/>
            <person name="Khatri I."/>
            <person name="Kaur C."/>
            <person name="Mayilraj S."/>
            <person name="Subramanian S."/>
        </authorList>
    </citation>
    <scope>NUCLEOTIDE SEQUENCE [LARGE SCALE GENOMIC DNA]</scope>
    <source>
        <strain evidence="1 2">DSM 436</strain>
    </source>
</reference>
<gene>
    <name evidence="1" type="ORF">CAP_3966</name>
</gene>